<evidence type="ECO:0000256" key="8">
    <source>
        <dbReference type="ARBA" id="ARBA00023239"/>
    </source>
</evidence>
<dbReference type="InterPro" id="IPR029069">
    <property type="entry name" value="HotDog_dom_sf"/>
</dbReference>
<keyword evidence="7 10" id="KW-0443">Lipid metabolism</keyword>
<proteinExistence type="inferred from homology"/>
<keyword evidence="5 10" id="KW-0444">Lipid biosynthesis</keyword>
<dbReference type="HAMAP" id="MF_00406">
    <property type="entry name" value="FabZ"/>
    <property type="match status" value="1"/>
</dbReference>
<dbReference type="FunFam" id="3.10.129.10:FF:000001">
    <property type="entry name" value="3-hydroxyacyl-[acyl-carrier-protein] dehydratase FabZ"/>
    <property type="match status" value="1"/>
</dbReference>
<dbReference type="NCBIfam" id="TIGR01750">
    <property type="entry name" value="fabZ"/>
    <property type="match status" value="1"/>
</dbReference>
<evidence type="ECO:0000313" key="12">
    <source>
        <dbReference type="Proteomes" id="UP000028542"/>
    </source>
</evidence>
<keyword evidence="8 10" id="KW-0456">Lyase</keyword>
<protein>
    <recommendedName>
        <fullName evidence="10">3-hydroxyacyl-[acyl-carrier-protein] dehydratase FabZ</fullName>
        <ecNumber evidence="10">4.2.1.59</ecNumber>
    </recommendedName>
    <alternativeName>
        <fullName evidence="10">(3R)-hydroxymyristoyl-[acyl-carrier-protein] dehydratase</fullName>
        <shortName evidence="10">(3R)-hydroxymyristoyl-ACP dehydrase</shortName>
    </alternativeName>
    <alternativeName>
        <fullName evidence="10">Beta-hydroxyacyl-ACP dehydratase</fullName>
    </alternativeName>
</protein>
<dbReference type="Proteomes" id="UP000028542">
    <property type="component" value="Unassembled WGS sequence"/>
</dbReference>
<evidence type="ECO:0000256" key="3">
    <source>
        <dbReference type="ARBA" id="ARBA00009174"/>
    </source>
</evidence>
<dbReference type="GO" id="GO:0009245">
    <property type="term" value="P:lipid A biosynthetic process"/>
    <property type="evidence" value="ECO:0007669"/>
    <property type="project" value="UniProtKB-UniRule"/>
</dbReference>
<feature type="active site" evidence="10">
    <location>
        <position position="58"/>
    </location>
</feature>
<dbReference type="AlphaFoldDB" id="A0A084J8W7"/>
<evidence type="ECO:0000313" key="11">
    <source>
        <dbReference type="EMBL" id="KEZ85401.1"/>
    </source>
</evidence>
<dbReference type="PANTHER" id="PTHR30272:SF1">
    <property type="entry name" value="3-HYDROXYACYL-[ACYL-CARRIER-PROTEIN] DEHYDRATASE"/>
    <property type="match status" value="1"/>
</dbReference>
<dbReference type="Pfam" id="PF07977">
    <property type="entry name" value="FabA"/>
    <property type="match status" value="1"/>
</dbReference>
<comment type="caution">
    <text evidence="11">The sequence shown here is derived from an EMBL/GenBank/DDBJ whole genome shotgun (WGS) entry which is preliminary data.</text>
</comment>
<evidence type="ECO:0000256" key="2">
    <source>
        <dbReference type="ARBA" id="ARBA00004496"/>
    </source>
</evidence>
<dbReference type="GO" id="GO:0019171">
    <property type="term" value="F:(3R)-hydroxyacyl-[acyl-carrier-protein] dehydratase activity"/>
    <property type="evidence" value="ECO:0007669"/>
    <property type="project" value="UniProtKB-EC"/>
</dbReference>
<dbReference type="EMBL" id="JPMD01000036">
    <property type="protein sequence ID" value="KEZ85401.1"/>
    <property type="molecule type" value="Genomic_DNA"/>
</dbReference>
<dbReference type="InterPro" id="IPR010084">
    <property type="entry name" value="FabZ"/>
</dbReference>
<dbReference type="eggNOG" id="COG0764">
    <property type="taxonomic scope" value="Bacteria"/>
</dbReference>
<evidence type="ECO:0000256" key="10">
    <source>
        <dbReference type="HAMAP-Rule" id="MF_00406"/>
    </source>
</evidence>
<evidence type="ECO:0000256" key="7">
    <source>
        <dbReference type="ARBA" id="ARBA00023098"/>
    </source>
</evidence>
<comment type="subcellular location">
    <subcellularLocation>
        <location evidence="2 10">Cytoplasm</location>
    </subcellularLocation>
</comment>
<comment type="catalytic activity">
    <reaction evidence="1 10">
        <text>a (3R)-hydroxyacyl-[ACP] = a (2E)-enoyl-[ACP] + H2O</text>
        <dbReference type="Rhea" id="RHEA:13097"/>
        <dbReference type="Rhea" id="RHEA-COMP:9925"/>
        <dbReference type="Rhea" id="RHEA-COMP:9945"/>
        <dbReference type="ChEBI" id="CHEBI:15377"/>
        <dbReference type="ChEBI" id="CHEBI:78784"/>
        <dbReference type="ChEBI" id="CHEBI:78827"/>
        <dbReference type="EC" id="4.2.1.59"/>
    </reaction>
</comment>
<evidence type="ECO:0000256" key="5">
    <source>
        <dbReference type="ARBA" id="ARBA00022516"/>
    </source>
</evidence>
<evidence type="ECO:0000256" key="1">
    <source>
        <dbReference type="ARBA" id="ARBA00001055"/>
    </source>
</evidence>
<evidence type="ECO:0000256" key="6">
    <source>
        <dbReference type="ARBA" id="ARBA00022556"/>
    </source>
</evidence>
<gene>
    <name evidence="10" type="primary">fabZ</name>
    <name evidence="11" type="ORF">IO99_14835</name>
</gene>
<dbReference type="PANTHER" id="PTHR30272">
    <property type="entry name" value="3-HYDROXYACYL-[ACYL-CARRIER-PROTEIN] DEHYDRATASE"/>
    <property type="match status" value="1"/>
</dbReference>
<dbReference type="SUPFAM" id="SSF54637">
    <property type="entry name" value="Thioesterase/thiol ester dehydrase-isomerase"/>
    <property type="match status" value="1"/>
</dbReference>
<evidence type="ECO:0000256" key="4">
    <source>
        <dbReference type="ARBA" id="ARBA00022490"/>
    </source>
</evidence>
<evidence type="ECO:0000256" key="9">
    <source>
        <dbReference type="ARBA" id="ARBA00025049"/>
    </source>
</evidence>
<keyword evidence="12" id="KW-1185">Reference proteome</keyword>
<dbReference type="GO" id="GO:0006633">
    <property type="term" value="P:fatty acid biosynthetic process"/>
    <property type="evidence" value="ECO:0007669"/>
    <property type="project" value="UniProtKB-UniRule"/>
</dbReference>
<comment type="similarity">
    <text evidence="3 10">Belongs to the thioester dehydratase family. FabZ subfamily.</text>
</comment>
<reference evidence="11 12" key="1">
    <citation type="submission" date="2014-07" db="EMBL/GenBank/DDBJ databases">
        <title>Draft genome of Clostridium sulfidigenes 113A isolated from sediments associated with methane hydrate from Krishna Godavari basin.</title>
        <authorList>
            <person name="Honkalas V.S."/>
            <person name="Dabir A.P."/>
            <person name="Arora P."/>
            <person name="Dhakephalkar P.K."/>
        </authorList>
    </citation>
    <scope>NUCLEOTIDE SEQUENCE [LARGE SCALE GENOMIC DNA]</scope>
    <source>
        <strain evidence="11 12">113A</strain>
    </source>
</reference>
<dbReference type="EC" id="4.2.1.59" evidence="10"/>
<dbReference type="GO" id="GO:0016020">
    <property type="term" value="C:membrane"/>
    <property type="evidence" value="ECO:0007669"/>
    <property type="project" value="GOC"/>
</dbReference>
<dbReference type="Gene3D" id="3.10.129.10">
    <property type="entry name" value="Hotdog Thioesterase"/>
    <property type="match status" value="1"/>
</dbReference>
<dbReference type="GO" id="GO:0005737">
    <property type="term" value="C:cytoplasm"/>
    <property type="evidence" value="ECO:0007669"/>
    <property type="project" value="UniProtKB-SubCell"/>
</dbReference>
<comment type="function">
    <text evidence="9 10">Involved in unsaturated fatty acids biosynthesis. Catalyzes the dehydration of short chain beta-hydroxyacyl-ACPs and long chain saturated and unsaturated beta-hydroxyacyl-ACPs.</text>
</comment>
<accession>A0A084J8W7</accession>
<dbReference type="InterPro" id="IPR013114">
    <property type="entry name" value="FabA_FabZ"/>
</dbReference>
<dbReference type="CDD" id="cd01288">
    <property type="entry name" value="FabZ"/>
    <property type="match status" value="1"/>
</dbReference>
<organism evidence="11 12">
    <name type="scientific">Clostridium sulfidigenes</name>
    <dbReference type="NCBI Taxonomy" id="318464"/>
    <lineage>
        <taxon>Bacteria</taxon>
        <taxon>Bacillati</taxon>
        <taxon>Bacillota</taxon>
        <taxon>Clostridia</taxon>
        <taxon>Eubacteriales</taxon>
        <taxon>Clostridiaceae</taxon>
        <taxon>Clostridium</taxon>
    </lineage>
</organism>
<dbReference type="STRING" id="318464.IO99_14835"/>
<name>A0A084J8W7_9CLOT</name>
<dbReference type="NCBIfam" id="NF000582">
    <property type="entry name" value="PRK00006.1"/>
    <property type="match status" value="1"/>
</dbReference>
<sequence length="151" mass="16803">MLDVIESDVIKLNIKEIQEIIPHRYPFLFVDQIEGLEPMKKAVGYKNITMNEYFFQGHFPQEPVLPGVIIVEALAQVGAIALLYDEKFRGKIAYFGGIKNARFKRKVIPGDRLKLEVEIIKIKGPIGIGKGIATVDGVVACECELTFAVGV</sequence>
<keyword evidence="4 10" id="KW-0963">Cytoplasm</keyword>
<keyword evidence="6 10" id="KW-0441">Lipid A biosynthesis</keyword>